<evidence type="ECO:0000313" key="3">
    <source>
        <dbReference type="EMBL" id="MDW2800370.1"/>
    </source>
</evidence>
<feature type="signal peptide" evidence="2">
    <location>
        <begin position="1"/>
        <end position="21"/>
    </location>
</feature>
<proteinExistence type="predicted"/>
<dbReference type="RefSeq" id="WP_318066535.1">
    <property type="nucleotide sequence ID" value="NZ_JAWONS010000324.1"/>
</dbReference>
<name>A0ABU4GTR9_9CLOT</name>
<evidence type="ECO:0000313" key="4">
    <source>
        <dbReference type="Proteomes" id="UP001276854"/>
    </source>
</evidence>
<keyword evidence="4" id="KW-1185">Reference proteome</keyword>
<keyword evidence="2" id="KW-0732">Signal</keyword>
<sequence length="216" mass="22612">MKKTLFIALAVCAAALFTACGKSPEQTQSAAGTVTETETSTVNDTSPAASAQAPGSTAEFKILTAKVTEVADNMESMTVMNGDEKATFHLNDVMVETSYSLEQDVKVSIIYKGEISGSDTANAKVVLVLDAQDKMEVQDVTGSVRDQAMSTFTINSDSGKEMGFIKDNCEGLESGVLGKASDDSNGSGALVKVTYVTVTYDAGSESNFPLKVEAAK</sequence>
<protein>
    <recommendedName>
        <fullName evidence="5">Lipoprotein</fullName>
    </recommendedName>
</protein>
<dbReference type="EMBL" id="JAWONS010000324">
    <property type="protein sequence ID" value="MDW2800370.1"/>
    <property type="molecule type" value="Genomic_DNA"/>
</dbReference>
<gene>
    <name evidence="3" type="ORF">RZO55_22640</name>
</gene>
<evidence type="ECO:0000256" key="2">
    <source>
        <dbReference type="SAM" id="SignalP"/>
    </source>
</evidence>
<comment type="caution">
    <text evidence="3">The sequence shown here is derived from an EMBL/GenBank/DDBJ whole genome shotgun (WGS) entry which is preliminary data.</text>
</comment>
<accession>A0ABU4GTR9</accession>
<dbReference type="Proteomes" id="UP001276854">
    <property type="component" value="Unassembled WGS sequence"/>
</dbReference>
<organism evidence="3 4">
    <name type="scientific">Clostridium boliviensis</name>
    <dbReference type="NCBI Taxonomy" id="318465"/>
    <lineage>
        <taxon>Bacteria</taxon>
        <taxon>Bacillati</taxon>
        <taxon>Bacillota</taxon>
        <taxon>Clostridia</taxon>
        <taxon>Eubacteriales</taxon>
        <taxon>Clostridiaceae</taxon>
        <taxon>Clostridium</taxon>
    </lineage>
</organism>
<reference evidence="3 4" key="1">
    <citation type="submission" date="2023-10" db="EMBL/GenBank/DDBJ databases">
        <title>A novel Glycoside Hydrolase 43-Like Enzyme from Clostrdium boliviensis is an Endo-xylanase, and a Candidate for Xylooligosaccharides Production from Different Xylan Substrates.</title>
        <authorList>
            <person name="Alvarez M.T."/>
            <person name="Rocabado-Villegas L.R."/>
            <person name="Salas-Veizaga D.M."/>
            <person name="Linares-Pasten J.A."/>
            <person name="Gudmundsdottir E.E."/>
            <person name="Hreggvidsson G.O."/>
            <person name="Adlercreutz P."/>
            <person name="Nordberg Karlsson E."/>
        </authorList>
    </citation>
    <scope>NUCLEOTIDE SEQUENCE [LARGE SCALE GENOMIC DNA]</scope>
    <source>
        <strain evidence="3 4">E-1</strain>
    </source>
</reference>
<evidence type="ECO:0008006" key="5">
    <source>
        <dbReference type="Google" id="ProtNLM"/>
    </source>
</evidence>
<feature type="region of interest" description="Disordered" evidence="1">
    <location>
        <begin position="28"/>
        <end position="54"/>
    </location>
</feature>
<evidence type="ECO:0000256" key="1">
    <source>
        <dbReference type="SAM" id="MobiDB-lite"/>
    </source>
</evidence>
<feature type="chain" id="PRO_5045764611" description="Lipoprotein" evidence="2">
    <location>
        <begin position="22"/>
        <end position="216"/>
    </location>
</feature>
<dbReference type="PROSITE" id="PS51257">
    <property type="entry name" value="PROKAR_LIPOPROTEIN"/>
    <property type="match status" value="1"/>
</dbReference>